<evidence type="ECO:0000256" key="1">
    <source>
        <dbReference type="ARBA" id="ARBA00010307"/>
    </source>
</evidence>
<dbReference type="PANTHER" id="PTHR15837">
    <property type="entry name" value="RAN GUANINE NUCLEOTIDE RELEASE FACTOR"/>
    <property type="match status" value="1"/>
</dbReference>
<dbReference type="SUPFAM" id="SSF55724">
    <property type="entry name" value="Mog1p/PsbP-like"/>
    <property type="match status" value="1"/>
</dbReference>
<evidence type="ECO:0000256" key="2">
    <source>
        <dbReference type="ARBA" id="ARBA00022448"/>
    </source>
</evidence>
<evidence type="ECO:0000256" key="3">
    <source>
        <dbReference type="ARBA" id="ARBA00022927"/>
    </source>
</evidence>
<evidence type="ECO:0000313" key="6">
    <source>
        <dbReference type="Proteomes" id="UP000288805"/>
    </source>
</evidence>
<evidence type="ECO:0000313" key="5">
    <source>
        <dbReference type="EMBL" id="RVW31239.1"/>
    </source>
</evidence>
<dbReference type="InterPro" id="IPR007681">
    <property type="entry name" value="Mog1"/>
</dbReference>
<comment type="caution">
    <text evidence="5">The sequence shown here is derived from an EMBL/GenBank/DDBJ whole genome shotgun (WGS) entry which is preliminary data.</text>
</comment>
<dbReference type="Gene3D" id="3.40.1000.10">
    <property type="entry name" value="Mog1/PsbP, alpha/beta/alpha sandwich"/>
    <property type="match status" value="1"/>
</dbReference>
<dbReference type="Pfam" id="PF04603">
    <property type="entry name" value="Mog1"/>
    <property type="match status" value="1"/>
</dbReference>
<dbReference type="InterPro" id="IPR016123">
    <property type="entry name" value="Mog1/PsbP_a/b/a-sand"/>
</dbReference>
<comment type="similarity">
    <text evidence="1">Belongs to the MOG1 family.</text>
</comment>
<evidence type="ECO:0008006" key="7">
    <source>
        <dbReference type="Google" id="ProtNLM"/>
    </source>
</evidence>
<gene>
    <name evidence="5" type="ORF">CK203_082885</name>
</gene>
<feature type="region of interest" description="Disordered" evidence="4">
    <location>
        <begin position="275"/>
        <end position="314"/>
    </location>
</feature>
<sequence length="314" mass="34247">MPEDYYSERPLFGGAIVSTFPRRFQDLSDIRQVPDHQEAFVDPTRDESLVFELLDLKQDVADDGVLFGFFRTLPQNKMLKDSRGLRPLNMHLKELFKAMDQHRILYSAVIEQSGVVEAGGLRYRNMAAVVTTAVGQMAISKGRQGREAQNIVYLANLRLKEVGTDVLITAYEPILINPFSDSAGTVGAGLPVPAEQSGHMPMTEITVPCPTKGSGILRVLEAPCRVSFAGSERDGEFWRRRDGVSPRCERRGHVSRGGWGGDIRAGGVGRVIAGPGKKIPTVDNDVALSGHPPTPPEGLEKDICNSELDPGDPG</sequence>
<dbReference type="GO" id="GO:0015031">
    <property type="term" value="P:protein transport"/>
    <property type="evidence" value="ECO:0007669"/>
    <property type="project" value="UniProtKB-KW"/>
</dbReference>
<proteinExistence type="inferred from homology"/>
<protein>
    <recommendedName>
        <fullName evidence="7">Ran guanine nucleotide release factor</fullName>
    </recommendedName>
</protein>
<dbReference type="AlphaFoldDB" id="A0A438D6Z8"/>
<reference evidence="5 6" key="1">
    <citation type="journal article" date="2018" name="PLoS Genet.">
        <title>Population sequencing reveals clonal diversity and ancestral inbreeding in the grapevine cultivar Chardonnay.</title>
        <authorList>
            <person name="Roach M.J."/>
            <person name="Johnson D.L."/>
            <person name="Bohlmann J."/>
            <person name="van Vuuren H.J."/>
            <person name="Jones S.J."/>
            <person name="Pretorius I.S."/>
            <person name="Schmidt S.A."/>
            <person name="Borneman A.R."/>
        </authorList>
    </citation>
    <scope>NUCLEOTIDE SEQUENCE [LARGE SCALE GENOMIC DNA]</scope>
    <source>
        <strain evidence="6">cv. Chardonnay</strain>
        <tissue evidence="5">Leaf</tissue>
    </source>
</reference>
<keyword evidence="2" id="KW-0813">Transport</keyword>
<name>A0A438D6Z8_VITVI</name>
<dbReference type="Proteomes" id="UP000288805">
    <property type="component" value="Unassembled WGS sequence"/>
</dbReference>
<organism evidence="5 6">
    <name type="scientific">Vitis vinifera</name>
    <name type="common">Grape</name>
    <dbReference type="NCBI Taxonomy" id="29760"/>
    <lineage>
        <taxon>Eukaryota</taxon>
        <taxon>Viridiplantae</taxon>
        <taxon>Streptophyta</taxon>
        <taxon>Embryophyta</taxon>
        <taxon>Tracheophyta</taxon>
        <taxon>Spermatophyta</taxon>
        <taxon>Magnoliopsida</taxon>
        <taxon>eudicotyledons</taxon>
        <taxon>Gunneridae</taxon>
        <taxon>Pentapetalae</taxon>
        <taxon>rosids</taxon>
        <taxon>Vitales</taxon>
        <taxon>Vitaceae</taxon>
        <taxon>Viteae</taxon>
        <taxon>Vitis</taxon>
    </lineage>
</organism>
<accession>A0A438D6Z8</accession>
<keyword evidence="3" id="KW-0653">Protein transport</keyword>
<dbReference type="PANTHER" id="PTHR15837:SF0">
    <property type="entry name" value="RAN GUANINE NUCLEOTIDE RELEASE FACTOR"/>
    <property type="match status" value="1"/>
</dbReference>
<evidence type="ECO:0000256" key="4">
    <source>
        <dbReference type="SAM" id="MobiDB-lite"/>
    </source>
</evidence>
<dbReference type="EMBL" id="QGNW01001764">
    <property type="protein sequence ID" value="RVW31239.1"/>
    <property type="molecule type" value="Genomic_DNA"/>
</dbReference>